<dbReference type="GeneID" id="8983593"/>
<dbReference type="AlphaFoldDB" id="D5E6Y0"/>
<dbReference type="HOGENOM" id="CLU_791348_0_0_2"/>
<keyword evidence="2" id="KW-1185">Reference proteome</keyword>
<dbReference type="KEGG" id="mmh:Mmah_1420"/>
<evidence type="ECO:0000313" key="2">
    <source>
        <dbReference type="Proteomes" id="UP000001059"/>
    </source>
</evidence>
<dbReference type="Proteomes" id="UP000001059">
    <property type="component" value="Chromosome"/>
</dbReference>
<dbReference type="RefSeq" id="WP_013037860.1">
    <property type="nucleotide sequence ID" value="NC_014002.1"/>
</dbReference>
<sequence length="350" mass="37892" precursor="true">MKWKLILFCFLFLCAIQAVNAQIEESTEEDNTDAFNAITTGNNSEGFQSTTEGYNSEGFRATTYGRSGEGFFAITHGYNSEGFQAVTGGRHSEGFFANTAGNQSEGFEAETYGSSSEGFYATTHGYNSEGFQAVTHGRHSEGFFTRTYGDKSEGVFAYSQDYHGVVGKTPGLPVASREACGGLFLNPGYMGDALGAGRDYDDINFKVRGNGDVFTNGRIAASSISSRGGISARGSKSFVMDHPQNESKEIVYTSLEGDEAGVYTRGTAQLEDGSASIQLPEHFGLVASDEGLTVQVTPLGNCNGLYVAHKSNQKIVVEELMNGKSDVQFDYYVHGIRIGYEEYEVIRDKN</sequence>
<gene>
    <name evidence="1" type="ordered locus">Mmah_1420</name>
</gene>
<protein>
    <submittedName>
        <fullName evidence="1">Uncharacterized protein</fullName>
    </submittedName>
</protein>
<dbReference type="OrthoDB" id="270300at2157"/>
<dbReference type="EMBL" id="CP001994">
    <property type="protein sequence ID" value="ADE36918.1"/>
    <property type="molecule type" value="Genomic_DNA"/>
</dbReference>
<evidence type="ECO:0000313" key="1">
    <source>
        <dbReference type="EMBL" id="ADE36918.1"/>
    </source>
</evidence>
<organism evidence="1 2">
    <name type="scientific">Methanohalophilus mahii (strain ATCC 35705 / DSM 5219 / SLP)</name>
    <dbReference type="NCBI Taxonomy" id="547558"/>
    <lineage>
        <taxon>Archaea</taxon>
        <taxon>Methanobacteriati</taxon>
        <taxon>Methanobacteriota</taxon>
        <taxon>Stenosarchaea group</taxon>
        <taxon>Methanomicrobia</taxon>
        <taxon>Methanosarcinales</taxon>
        <taxon>Methanosarcinaceae</taxon>
        <taxon>Methanohalophilus</taxon>
    </lineage>
</organism>
<reference evidence="1 2" key="1">
    <citation type="submission" date="2010-03" db="EMBL/GenBank/DDBJ databases">
        <title>The complete genome of Methanohalophilus mahii DSM 5219.</title>
        <authorList>
            <consortium name="US DOE Joint Genome Institute (JGI-PGF)"/>
            <person name="Lucas S."/>
            <person name="Copeland A."/>
            <person name="Lapidus A."/>
            <person name="Glavina del Rio T."/>
            <person name="Dalin E."/>
            <person name="Tice H."/>
            <person name="Bruce D."/>
            <person name="Goodwin L."/>
            <person name="Pitluck S."/>
            <person name="Kyrpides N."/>
            <person name="Mavromatis K."/>
            <person name="Ivanova N."/>
            <person name="Lykidis A."/>
            <person name="Saunders E."/>
            <person name="Brettin T."/>
            <person name="Detter J.C."/>
            <person name="Han C."/>
            <person name="Land M."/>
            <person name="Hauser L."/>
            <person name="Markowitz V."/>
            <person name="Cheng J.-F."/>
            <person name="Hugenholtz P."/>
            <person name="Woyke T."/>
            <person name="Wu D."/>
            <person name="Spring S."/>
            <person name="Schneider S."/>
            <person name="Schroeder M."/>
            <person name="Klenk H.-P."/>
            <person name="Eisen J.A."/>
        </authorList>
    </citation>
    <scope>NUCLEOTIDE SEQUENCE [LARGE SCALE GENOMIC DNA]</scope>
    <source>
        <strain evidence="2">ATCC 35705 / DSM 5219 / SLP</strain>
    </source>
</reference>
<accession>D5E6Y0</accession>
<proteinExistence type="predicted"/>
<name>D5E6Y0_METMS</name>